<keyword evidence="2" id="KW-1185">Reference proteome</keyword>
<sequence>MLIRFSSKADADVLMLASHAQEVLTALGRPFATQGIFLVEQIPVALASATATLDDSQPLAPTAAVVATEVVEDSDAISDAGVSLRQRLWPVQTLLQRALAAGQAVQWQPL</sequence>
<dbReference type="InterPro" id="IPR014991">
    <property type="entry name" value="DUF1840"/>
</dbReference>
<reference evidence="1" key="1">
    <citation type="submission" date="2020-12" db="EMBL/GenBank/DDBJ databases">
        <title>The genome sequence of Inhella sp. 4Y17.</title>
        <authorList>
            <person name="Liu Y."/>
        </authorList>
    </citation>
    <scope>NUCLEOTIDE SEQUENCE</scope>
    <source>
        <strain evidence="1">4Y10</strain>
    </source>
</reference>
<dbReference type="EMBL" id="JAEDAL010000008">
    <property type="protein sequence ID" value="MBH9553912.1"/>
    <property type="molecule type" value="Genomic_DNA"/>
</dbReference>
<gene>
    <name evidence="1" type="ORF">I7X43_13775</name>
</gene>
<name>A0A931IW59_9BURK</name>
<dbReference type="AlphaFoldDB" id="A0A931IW59"/>
<organism evidence="1 2">
    <name type="scientific">Inhella gelatinilytica</name>
    <dbReference type="NCBI Taxonomy" id="2795030"/>
    <lineage>
        <taxon>Bacteria</taxon>
        <taxon>Pseudomonadati</taxon>
        <taxon>Pseudomonadota</taxon>
        <taxon>Betaproteobacteria</taxon>
        <taxon>Burkholderiales</taxon>
        <taxon>Sphaerotilaceae</taxon>
        <taxon>Inhella</taxon>
    </lineage>
</organism>
<comment type="caution">
    <text evidence="1">The sequence shown here is derived from an EMBL/GenBank/DDBJ whole genome shotgun (WGS) entry which is preliminary data.</text>
</comment>
<dbReference type="RefSeq" id="WP_198101534.1">
    <property type="nucleotide sequence ID" value="NZ_JAEDAL010000008.1"/>
</dbReference>
<evidence type="ECO:0000313" key="2">
    <source>
        <dbReference type="Proteomes" id="UP000620139"/>
    </source>
</evidence>
<accession>A0A931IW59</accession>
<dbReference type="Proteomes" id="UP000620139">
    <property type="component" value="Unassembled WGS sequence"/>
</dbReference>
<protein>
    <submittedName>
        <fullName evidence="1">DUF1840 domain-containing protein</fullName>
    </submittedName>
</protein>
<evidence type="ECO:0000313" key="1">
    <source>
        <dbReference type="EMBL" id="MBH9553912.1"/>
    </source>
</evidence>
<dbReference type="Pfam" id="PF08895">
    <property type="entry name" value="DUF1840"/>
    <property type="match status" value="1"/>
</dbReference>
<proteinExistence type="predicted"/>